<sequence length="120" mass="13688">MLCFGSSVALRLCLLLPRLLFGRASSLGVLARPKRKKPKHRCEAKERTEGAKSLRYAKAKAMLRRFGSVRLGCASAKPKHRSTTEKPKKKQRAKVKNQRSKEANDAKKQQQRKKMQRSSR</sequence>
<geneLocation type="chloroplast" evidence="3"/>
<feature type="region of interest" description="Disordered" evidence="1">
    <location>
        <begin position="70"/>
        <end position="120"/>
    </location>
</feature>
<accession>A0A2U8GIQ1</accession>
<feature type="signal peptide" evidence="2">
    <location>
        <begin position="1"/>
        <end position="26"/>
    </location>
</feature>
<reference evidence="3" key="1">
    <citation type="journal article" date="2018" name="Am. J. Bot.">
        <title>Organellar phylogenomics inform systematics in the green algal family Hydrodictyaceae (Chlorophyceae) and provide clues to the complex evolutionary history of plastid genomes in the green algal tree of life.</title>
        <authorList>
            <person name="McManus H.A."/>
            <person name="Fucikova K."/>
            <person name="Lewis P.O."/>
            <person name="Lewis L.A."/>
            <person name="Karol K.G."/>
        </authorList>
    </citation>
    <scope>NUCLEOTIDE SEQUENCE</scope>
</reference>
<proteinExistence type="predicted"/>
<evidence type="ECO:0000256" key="1">
    <source>
        <dbReference type="SAM" id="MobiDB-lite"/>
    </source>
</evidence>
<keyword evidence="2" id="KW-0732">Signal</keyword>
<evidence type="ECO:0000313" key="3">
    <source>
        <dbReference type="EMBL" id="AWI68557.1"/>
    </source>
</evidence>
<feature type="chain" id="PRO_5016090318" evidence="2">
    <location>
        <begin position="27"/>
        <end position="120"/>
    </location>
</feature>
<name>A0A2U8GIQ1_PEDDU</name>
<keyword evidence="3" id="KW-0150">Chloroplast</keyword>
<dbReference type="EMBL" id="MF276981">
    <property type="protein sequence ID" value="AWI68557.1"/>
    <property type="molecule type" value="Genomic_DNA"/>
</dbReference>
<feature type="compositionally biased region" description="Basic and acidic residues" evidence="1">
    <location>
        <begin position="99"/>
        <end position="108"/>
    </location>
</feature>
<protein>
    <submittedName>
        <fullName evidence="3">Uncharacterized protein</fullName>
    </submittedName>
</protein>
<organism evidence="3">
    <name type="scientific">Pediastrum duplex</name>
    <name type="common">Green alga</name>
    <dbReference type="NCBI Taxonomy" id="3105"/>
    <lineage>
        <taxon>Eukaryota</taxon>
        <taxon>Viridiplantae</taxon>
        <taxon>Chlorophyta</taxon>
        <taxon>core chlorophytes</taxon>
        <taxon>Chlorophyceae</taxon>
        <taxon>CS clade</taxon>
        <taxon>Sphaeropleales</taxon>
        <taxon>Hydrodictyaceae</taxon>
        <taxon>Pediastrum</taxon>
    </lineage>
</organism>
<keyword evidence="3" id="KW-0934">Plastid</keyword>
<dbReference type="AlphaFoldDB" id="A0A2U8GIQ1"/>
<evidence type="ECO:0000256" key="2">
    <source>
        <dbReference type="SAM" id="SignalP"/>
    </source>
</evidence>
<feature type="compositionally biased region" description="Basic residues" evidence="1">
    <location>
        <begin position="109"/>
        <end position="120"/>
    </location>
</feature>
<feature type="compositionally biased region" description="Basic residues" evidence="1">
    <location>
        <begin position="77"/>
        <end position="98"/>
    </location>
</feature>